<keyword evidence="2" id="KW-1185">Reference proteome</keyword>
<reference evidence="1 2" key="1">
    <citation type="submission" date="2024-06" db="EMBL/GenBank/DDBJ databases">
        <title>Genomic Encyclopedia of Type Strains, Phase IV (KMG-IV): sequencing the most valuable type-strain genomes for metagenomic binning, comparative biology and taxonomic classification.</title>
        <authorList>
            <person name="Goeker M."/>
        </authorList>
    </citation>
    <scope>NUCLEOTIDE SEQUENCE [LARGE SCALE GENOMIC DNA]</scope>
    <source>
        <strain evidence="1 2">DSM 26128</strain>
    </source>
</reference>
<comment type="caution">
    <text evidence="1">The sequence shown here is derived from an EMBL/GenBank/DDBJ whole genome shotgun (WGS) entry which is preliminary data.</text>
</comment>
<organism evidence="1 2">
    <name type="scientific">Bhargavaea ullalensis</name>
    <dbReference type="NCBI Taxonomy" id="1265685"/>
    <lineage>
        <taxon>Bacteria</taxon>
        <taxon>Bacillati</taxon>
        <taxon>Bacillota</taxon>
        <taxon>Bacilli</taxon>
        <taxon>Bacillales</taxon>
        <taxon>Caryophanaceae</taxon>
        <taxon>Bhargavaea</taxon>
    </lineage>
</organism>
<proteinExistence type="predicted"/>
<accession>A0ABV2G7E9</accession>
<name>A0ABV2G7E9_9BACL</name>
<dbReference type="RefSeq" id="WP_354194206.1">
    <property type="nucleotide sequence ID" value="NZ_JBEPLW010000001.1"/>
</dbReference>
<evidence type="ECO:0000313" key="2">
    <source>
        <dbReference type="Proteomes" id="UP001549099"/>
    </source>
</evidence>
<protein>
    <recommendedName>
        <fullName evidence="3">Lantibiotic dehydratase, C terminus</fullName>
    </recommendedName>
</protein>
<dbReference type="EMBL" id="JBEPLW010000001">
    <property type="protein sequence ID" value="MET3574212.1"/>
    <property type="molecule type" value="Genomic_DNA"/>
</dbReference>
<sequence length="768" mass="86819">MNVKPVKLAAELYPYPTAYVHSLPTSILDGFVVSTTLDILQQVNRRRAAVNHAAKMAEKVFNRYGLSMDEFQEADLPSKFMNDEEENTIGTWVRRKEDLKEALVRLNVIYRLEQERVARKIVGTLEMETMRKQLAVQHSELLDKIGKGVPKNSESLRQLAEEALPYVLDLTISNNKYPDNFRFGFSNNRDQEKSLSAENSILLSRKVIQCWLSAMAKNPRLNSGFIFRVNDGLLGQNGKRACLQTSRGAEFIMHAEPVPSVHLKKGTARKKKDWVRSFRVAGGEEQFNKLVALGLLVPIISALNPAKRPLRRLSDALKGTDPQETRRLRRLFLLLDATLETMQDTDSRAIRRQRERAVRLVNKIQKELELATLTAAQETVLFEEKQSLVDAPVPLPEKVQKEMEEFASELPLSVVRSNLAGSMTRFFVDQAGRGGTCRDVLEFIAAYANRPDKIEESIRIAKLDSERAGRSSAIPSRVGPSEMHPNGLIQFRISAHSSQALERGDYQLLINEISTGCRIPDVDADWKEKLNPGAEVIHFSYGDGNVEGRFEGRELIWSTSWDRYAGNSKQLTLTDLTLEHDEHTDSLRLVAPEGHTVCVAYTGEKPIHQLPEMIRLFLSISNPWVGVPKLKCGKLVPGHSPRVTKGRVVSSAAEWRVLLKDVPLIDDQEEDFDYFIRLHDWLAKSGIPKEVTFRIVDPKFPVMLTGERDKYIHFGIPHLVRRFCKETKEAGGSMLVVTEVFPERGAHVVGRMGHPCVTEFQVPVIWHG</sequence>
<gene>
    <name evidence="1" type="ORF">ABID49_000088</name>
</gene>
<evidence type="ECO:0008006" key="3">
    <source>
        <dbReference type="Google" id="ProtNLM"/>
    </source>
</evidence>
<dbReference type="Proteomes" id="UP001549099">
    <property type="component" value="Unassembled WGS sequence"/>
</dbReference>
<evidence type="ECO:0000313" key="1">
    <source>
        <dbReference type="EMBL" id="MET3574212.1"/>
    </source>
</evidence>